<proteinExistence type="predicted"/>
<name>A0AAW1REA6_9CHLO</name>
<feature type="compositionally biased region" description="Basic and acidic residues" evidence="1">
    <location>
        <begin position="135"/>
        <end position="149"/>
    </location>
</feature>
<feature type="transmembrane region" description="Helical" evidence="2">
    <location>
        <begin position="307"/>
        <end position="328"/>
    </location>
</feature>
<evidence type="ECO:0008006" key="5">
    <source>
        <dbReference type="Google" id="ProtNLM"/>
    </source>
</evidence>
<evidence type="ECO:0000256" key="2">
    <source>
        <dbReference type="SAM" id="Phobius"/>
    </source>
</evidence>
<reference evidence="3 4" key="1">
    <citation type="journal article" date="2024" name="Nat. Commun.">
        <title>Phylogenomics reveals the evolutionary origins of lichenization in chlorophyte algae.</title>
        <authorList>
            <person name="Puginier C."/>
            <person name="Libourel C."/>
            <person name="Otte J."/>
            <person name="Skaloud P."/>
            <person name="Haon M."/>
            <person name="Grisel S."/>
            <person name="Petersen M."/>
            <person name="Berrin J.G."/>
            <person name="Delaux P.M."/>
            <person name="Dal Grande F."/>
            <person name="Keller J."/>
        </authorList>
    </citation>
    <scope>NUCLEOTIDE SEQUENCE [LARGE SCALE GENOMIC DNA]</scope>
    <source>
        <strain evidence="3 4">SAG 245.80</strain>
    </source>
</reference>
<gene>
    <name evidence="3" type="ORF">WJX81_006834</name>
</gene>
<dbReference type="Proteomes" id="UP001445335">
    <property type="component" value="Unassembled WGS sequence"/>
</dbReference>
<feature type="region of interest" description="Disordered" evidence="1">
    <location>
        <begin position="124"/>
        <end position="175"/>
    </location>
</feature>
<feature type="transmembrane region" description="Helical" evidence="2">
    <location>
        <begin position="242"/>
        <end position="262"/>
    </location>
</feature>
<comment type="caution">
    <text evidence="3">The sequence shown here is derived from an EMBL/GenBank/DDBJ whole genome shotgun (WGS) entry which is preliminary data.</text>
</comment>
<organism evidence="3 4">
    <name type="scientific">Elliptochloris bilobata</name>
    <dbReference type="NCBI Taxonomy" id="381761"/>
    <lineage>
        <taxon>Eukaryota</taxon>
        <taxon>Viridiplantae</taxon>
        <taxon>Chlorophyta</taxon>
        <taxon>core chlorophytes</taxon>
        <taxon>Trebouxiophyceae</taxon>
        <taxon>Trebouxiophyceae incertae sedis</taxon>
        <taxon>Elliptochloris clade</taxon>
        <taxon>Elliptochloris</taxon>
    </lineage>
</organism>
<feature type="transmembrane region" description="Helical" evidence="2">
    <location>
        <begin position="69"/>
        <end position="89"/>
    </location>
</feature>
<evidence type="ECO:0000256" key="1">
    <source>
        <dbReference type="SAM" id="MobiDB-lite"/>
    </source>
</evidence>
<feature type="transmembrane region" description="Helical" evidence="2">
    <location>
        <begin position="282"/>
        <end position="301"/>
    </location>
</feature>
<keyword evidence="2" id="KW-1133">Transmembrane helix</keyword>
<protein>
    <recommendedName>
        <fullName evidence="5">Integral membrane protein</fullName>
    </recommendedName>
</protein>
<dbReference type="AlphaFoldDB" id="A0AAW1REA6"/>
<sequence length="358" mass="38954">MSTWGRFPRLRPSGPEQRVHTPRYRFIGWDPDNVSYWVATLFTLGSVAWIVNGFYLFLPTGNASVDLYASGYSALLGGTLFTIGAYLAIVEALNIDRVAYFGYHVHRAVKDGLDSISFHPKRAGQKVNPHYDYNPSDHRSAARSARADEGGLSMPASQPQVVEPKSGNAGGFVRPPAPASAPAQGLLGGGAQVAPASVNGATSDAKPRAAVMCGASLFQLSVVAGVPNLIPLSNWQLLDALVWTPQVVGAMGFIIASGMLMLETQKRWWEPKPLDIGWHVAFWNLVGAIGFWLSAFFGYFGEEYQHWGTAFSTFWGAWAFLIGSYLQLLEALNKHPMSLREVFTSQWLGAKVGLCVDA</sequence>
<evidence type="ECO:0000313" key="3">
    <source>
        <dbReference type="EMBL" id="KAK9831898.1"/>
    </source>
</evidence>
<keyword evidence="2" id="KW-0472">Membrane</keyword>
<accession>A0AAW1REA6</accession>
<evidence type="ECO:0000313" key="4">
    <source>
        <dbReference type="Proteomes" id="UP001445335"/>
    </source>
</evidence>
<feature type="transmembrane region" description="Helical" evidence="2">
    <location>
        <begin position="34"/>
        <end position="57"/>
    </location>
</feature>
<dbReference type="EMBL" id="JALJOU010000044">
    <property type="protein sequence ID" value="KAK9831898.1"/>
    <property type="molecule type" value="Genomic_DNA"/>
</dbReference>
<keyword evidence="2" id="KW-0812">Transmembrane</keyword>
<keyword evidence="4" id="KW-1185">Reference proteome</keyword>